<dbReference type="PROSITE" id="PS51354">
    <property type="entry name" value="GLUTAREDOXIN_2"/>
    <property type="match status" value="1"/>
</dbReference>
<dbReference type="SUPFAM" id="SSF52833">
    <property type="entry name" value="Thioredoxin-like"/>
    <property type="match status" value="1"/>
</dbReference>
<reference evidence="2" key="1">
    <citation type="journal article" date="2020" name="Nature">
        <title>Giant virus diversity and host interactions through global metagenomics.</title>
        <authorList>
            <person name="Schulz F."/>
            <person name="Roux S."/>
            <person name="Paez-Espino D."/>
            <person name="Jungbluth S."/>
            <person name="Walsh D.A."/>
            <person name="Denef V.J."/>
            <person name="McMahon K.D."/>
            <person name="Konstantinidis K.T."/>
            <person name="Eloe-Fadrosh E.A."/>
            <person name="Kyrpides N.C."/>
            <person name="Woyke T."/>
        </authorList>
    </citation>
    <scope>NUCLEOTIDE SEQUENCE</scope>
    <source>
        <strain evidence="2">GVMAG-S-3300013014-104</strain>
    </source>
</reference>
<dbReference type="CDD" id="cd02066">
    <property type="entry name" value="GRX_family"/>
    <property type="match status" value="1"/>
</dbReference>
<evidence type="ECO:0000259" key="1">
    <source>
        <dbReference type="Pfam" id="PF00462"/>
    </source>
</evidence>
<accession>A0A6C0KRF2</accession>
<dbReference type="Pfam" id="PF00462">
    <property type="entry name" value="Glutaredoxin"/>
    <property type="match status" value="1"/>
</dbReference>
<dbReference type="Gene3D" id="3.40.30.10">
    <property type="entry name" value="Glutaredoxin"/>
    <property type="match status" value="1"/>
</dbReference>
<dbReference type="AlphaFoldDB" id="A0A6C0KRF2"/>
<dbReference type="InterPro" id="IPR036249">
    <property type="entry name" value="Thioredoxin-like_sf"/>
</dbReference>
<feature type="domain" description="Glutaredoxin" evidence="1">
    <location>
        <begin position="11"/>
        <end position="75"/>
    </location>
</feature>
<dbReference type="EMBL" id="MN740943">
    <property type="protein sequence ID" value="QHU18984.1"/>
    <property type="molecule type" value="Genomic_DNA"/>
</dbReference>
<sequence length="97" mass="11412">MEIPNPAPNEITVYSKSGCINCSKVKKLLKEKHFKFTIVDCDDFILEDKEYFLNFMKIKAGFLCKTFPMVFEDNLFIGGYEETIKYLDKILEFDETF</sequence>
<name>A0A6C0KRF2_9ZZZZ</name>
<protein>
    <recommendedName>
        <fullName evidence="1">Glutaredoxin domain-containing protein</fullName>
    </recommendedName>
</protein>
<proteinExistence type="predicted"/>
<organism evidence="2">
    <name type="scientific">viral metagenome</name>
    <dbReference type="NCBI Taxonomy" id="1070528"/>
    <lineage>
        <taxon>unclassified sequences</taxon>
        <taxon>metagenomes</taxon>
        <taxon>organismal metagenomes</taxon>
    </lineage>
</organism>
<evidence type="ECO:0000313" key="2">
    <source>
        <dbReference type="EMBL" id="QHU18984.1"/>
    </source>
</evidence>
<dbReference type="InterPro" id="IPR002109">
    <property type="entry name" value="Glutaredoxin"/>
</dbReference>